<dbReference type="RefSeq" id="WP_161816898.1">
    <property type="nucleotide sequence ID" value="NZ_JAACJS010000002.1"/>
</dbReference>
<dbReference type="Pfam" id="PF14905">
    <property type="entry name" value="OMP_b-brl_3"/>
    <property type="match status" value="1"/>
</dbReference>
<dbReference type="Proteomes" id="UP000753802">
    <property type="component" value="Unassembled WGS sequence"/>
</dbReference>
<evidence type="ECO:0000256" key="2">
    <source>
        <dbReference type="SAM" id="SignalP"/>
    </source>
</evidence>
<evidence type="ECO:0000259" key="3">
    <source>
        <dbReference type="Pfam" id="PF14905"/>
    </source>
</evidence>
<feature type="chain" id="PRO_5045538881" evidence="2">
    <location>
        <begin position="20"/>
        <end position="944"/>
    </location>
</feature>
<name>A0ABW9ZQ17_9BACT</name>
<keyword evidence="2" id="KW-0732">Signal</keyword>
<dbReference type="InterPro" id="IPR041700">
    <property type="entry name" value="OMP_b-brl_3"/>
</dbReference>
<comment type="caution">
    <text evidence="4">The sequence shown here is derived from an EMBL/GenBank/DDBJ whole genome shotgun (WGS) entry which is preliminary data.</text>
</comment>
<dbReference type="SUPFAM" id="SSF56935">
    <property type="entry name" value="Porins"/>
    <property type="match status" value="1"/>
</dbReference>
<accession>A0ABW9ZQ17</accession>
<dbReference type="Gene3D" id="2.60.40.1120">
    <property type="entry name" value="Carboxypeptidase-like, regulatory domain"/>
    <property type="match status" value="1"/>
</dbReference>
<evidence type="ECO:0000256" key="1">
    <source>
        <dbReference type="SAM" id="MobiDB-lite"/>
    </source>
</evidence>
<dbReference type="InterPro" id="IPR008969">
    <property type="entry name" value="CarboxyPept-like_regulatory"/>
</dbReference>
<feature type="domain" description="Outer membrane protein beta-barrel" evidence="3">
    <location>
        <begin position="464"/>
        <end position="770"/>
    </location>
</feature>
<dbReference type="SUPFAM" id="SSF49464">
    <property type="entry name" value="Carboxypeptidase regulatory domain-like"/>
    <property type="match status" value="1"/>
</dbReference>
<gene>
    <name evidence="4" type="ORF">GWC95_01490</name>
</gene>
<dbReference type="EMBL" id="JAACJS010000002">
    <property type="protein sequence ID" value="NCI48577.1"/>
    <property type="molecule type" value="Genomic_DNA"/>
</dbReference>
<proteinExistence type="predicted"/>
<dbReference type="Pfam" id="PF13620">
    <property type="entry name" value="CarboxypepD_reg"/>
    <property type="match status" value="1"/>
</dbReference>
<reference evidence="4 5" key="1">
    <citation type="submission" date="2020-01" db="EMBL/GenBank/DDBJ databases">
        <title>Genome analysis.</title>
        <authorList>
            <person name="Wu S."/>
            <person name="Wang G."/>
        </authorList>
    </citation>
    <scope>NUCLEOTIDE SEQUENCE [LARGE SCALE GENOMIC DNA]</scope>
    <source>
        <strain evidence="4 5">SYL130</strain>
    </source>
</reference>
<organism evidence="4 5">
    <name type="scientific">Sediminibacterium roseum</name>
    <dbReference type="NCBI Taxonomy" id="1978412"/>
    <lineage>
        <taxon>Bacteria</taxon>
        <taxon>Pseudomonadati</taxon>
        <taxon>Bacteroidota</taxon>
        <taxon>Chitinophagia</taxon>
        <taxon>Chitinophagales</taxon>
        <taxon>Chitinophagaceae</taxon>
        <taxon>Sediminibacterium</taxon>
    </lineage>
</organism>
<keyword evidence="5" id="KW-1185">Reference proteome</keyword>
<feature type="signal peptide" evidence="2">
    <location>
        <begin position="1"/>
        <end position="19"/>
    </location>
</feature>
<evidence type="ECO:0000313" key="4">
    <source>
        <dbReference type="EMBL" id="NCI48577.1"/>
    </source>
</evidence>
<feature type="region of interest" description="Disordered" evidence="1">
    <location>
        <begin position="370"/>
        <end position="391"/>
    </location>
</feature>
<protein>
    <submittedName>
        <fullName evidence="4">Outer membrane beta-barrel protein</fullName>
    </submittedName>
</protein>
<evidence type="ECO:0000313" key="5">
    <source>
        <dbReference type="Proteomes" id="UP000753802"/>
    </source>
</evidence>
<sequence length="944" mass="103513">MNRIFTLLAFFILPFIVQAQQQPAIRGVVYDTASKHGLAYATVSIVNAKDSTLVTFTRADSTGKFKFGPLGKGKYLLSSSYVGFVPVWKPLNIETDGQLVEMGNIAMTDILSSGDVTVTARRPPVTISGDTVEFNTENFKTQPNAVVEDMLKKMPGITVDNDGTVRMNGQKINRVLVNGKEFFTGDPKMATKNLDADAVDKVQVFDKKSDRAEFTGVDDGQSEKTINLKLKKDRNHALFGKVSAAAGTESRWDGQTNINKFNGDQQLSFIGMANNTNRQGFSISDILNFTGELSRGMRSGGGGIVINTGGPGGDNNGLPVTGAGQNAQGVATTYAGGINFNDTWNKKTDFNASGMGSNIDLLTNRTTNRRFGFNGGGSDYEEERTSNTARNSRQQRVNMMIDSKIDSFNAIKFTPSFTTQQVDSRTTTSYLQQNLKGVKLSEGTTDNSTHSDAFNFGGTALFRKRFQKKGRTISSQVTLAYNDSKQDGSVNNLFRNYVGGVARPDSVVDQRNRREAVTRGFGANIVYTEPVGKKSLLEFSGFYNTNVGDAKRLTYDYGKSSGKYDQFNAAQSNDFKSDYSYGGGSLSFRSNQKMFNYTIGTTLQEAKLNSYNNTTGTAIRQSFTDALPSASLTYKIASSRSLSLNYSTSTTQPSTTQLQPVADVTDPTNTYIGNPNLKRSYAQSISLNYFSTNMYTQRNFFAFISASKTDNAITNSDSLVNTGGSNLRISSPVNVSGNYMLFGSINAGFPMKKLKSRLDIGIGTNFIHNNSFISGKPNVIENMSLSPNLTYNFYLEGKMDLNANARLNISKATYSAQPQINSNYLQQVYGFDMTNYLPWGLVLNNNFNYTVNSGRADGFNTSVGYWNASIAKSFMKNKRAEIKLTAFDILKQNQGISRNANQNYVEDTRYNVLQQYFTLGFTFSLNKAGNTANGARIVTRTIGG</sequence>